<accession>A0AAE0Z0I5</accession>
<evidence type="ECO:0000313" key="1">
    <source>
        <dbReference type="EMBL" id="KAK3760026.1"/>
    </source>
</evidence>
<comment type="caution">
    <text evidence="1">The sequence shown here is derived from an EMBL/GenBank/DDBJ whole genome shotgun (WGS) entry which is preliminary data.</text>
</comment>
<protein>
    <submittedName>
        <fullName evidence="1">Uncharacterized protein</fullName>
    </submittedName>
</protein>
<name>A0AAE0Z0I5_9GAST</name>
<dbReference type="AlphaFoldDB" id="A0AAE0Z0I5"/>
<evidence type="ECO:0000313" key="2">
    <source>
        <dbReference type="Proteomes" id="UP001283361"/>
    </source>
</evidence>
<proteinExistence type="predicted"/>
<sequence>MRRALVVTKDGGQFDVRRRGAKLKRCGRSPQDGDGKSVPLRGHPTVISVYTKHWLFKQLCDRPTRYIANLNRSLAMLALLSNLGYRTAPLFPPNRKENRNNSQISRSAEIPAACIDPSADLDGLDFYPPPPTAPTLVYFVSISSRCVLSAGGEHKGKSGIKKRSERDYEVSVRLAQSLVPLQSFIIDRLHVERLWEVSCFHMNLTRRSKHVPRVTVVKSRL</sequence>
<organism evidence="1 2">
    <name type="scientific">Elysia crispata</name>
    <name type="common">lettuce slug</name>
    <dbReference type="NCBI Taxonomy" id="231223"/>
    <lineage>
        <taxon>Eukaryota</taxon>
        <taxon>Metazoa</taxon>
        <taxon>Spiralia</taxon>
        <taxon>Lophotrochozoa</taxon>
        <taxon>Mollusca</taxon>
        <taxon>Gastropoda</taxon>
        <taxon>Heterobranchia</taxon>
        <taxon>Euthyneura</taxon>
        <taxon>Panpulmonata</taxon>
        <taxon>Sacoglossa</taxon>
        <taxon>Placobranchoidea</taxon>
        <taxon>Plakobranchidae</taxon>
        <taxon>Elysia</taxon>
    </lineage>
</organism>
<reference evidence="1" key="1">
    <citation type="journal article" date="2023" name="G3 (Bethesda)">
        <title>A reference genome for the long-term kleptoplast-retaining sea slug Elysia crispata morphotype clarki.</title>
        <authorList>
            <person name="Eastman K.E."/>
            <person name="Pendleton A.L."/>
            <person name="Shaikh M.A."/>
            <person name="Suttiyut T."/>
            <person name="Ogas R."/>
            <person name="Tomko P."/>
            <person name="Gavelis G."/>
            <person name="Widhalm J.R."/>
            <person name="Wisecaver J.H."/>
        </authorList>
    </citation>
    <scope>NUCLEOTIDE SEQUENCE</scope>
    <source>
        <strain evidence="1">ECLA1</strain>
    </source>
</reference>
<dbReference type="Proteomes" id="UP001283361">
    <property type="component" value="Unassembled WGS sequence"/>
</dbReference>
<keyword evidence="2" id="KW-1185">Reference proteome</keyword>
<gene>
    <name evidence="1" type="ORF">RRG08_064699</name>
</gene>
<dbReference type="EMBL" id="JAWDGP010005047">
    <property type="protein sequence ID" value="KAK3760026.1"/>
    <property type="molecule type" value="Genomic_DNA"/>
</dbReference>